<sequence length="140" mass="15989">MTNIPMKKNPFREKMTAISIVNPETAQLLGTITNFDMFPGSTSLVAFLDFFNLRPETDYILSLTAHFPNGTSYPVHATRINIARQEFVLLEDGFGMATGNFSFNFTIEKPSDFYFFFVLMDENGQEVDTAYSYHHFGKWG</sequence>
<evidence type="ECO:0000313" key="3">
    <source>
        <dbReference type="EMBL" id="MTV90752.1"/>
    </source>
</evidence>
<dbReference type="Proteomes" id="UP000048507">
    <property type="component" value="Unassembled WGS sequence"/>
</dbReference>
<organism evidence="1 4">
    <name type="scientific">Streptococcus pneumoniae</name>
    <dbReference type="NCBI Taxonomy" id="1313"/>
    <lineage>
        <taxon>Bacteria</taxon>
        <taxon>Bacillati</taxon>
        <taxon>Bacillota</taxon>
        <taxon>Bacilli</taxon>
        <taxon>Lactobacillales</taxon>
        <taxon>Streptococcaceae</taxon>
        <taxon>Streptococcus</taxon>
    </lineage>
</organism>
<dbReference type="AlphaFoldDB" id="A0A0E7DUZ2"/>
<comment type="caution">
    <text evidence="1">The sequence shown here is derived from an EMBL/GenBank/DDBJ whole genome shotgun (WGS) entry which is preliminary data.</text>
</comment>
<protein>
    <submittedName>
        <fullName evidence="1">Uncharacterized protein</fullName>
    </submittedName>
</protein>
<dbReference type="EMBL" id="JAVPGZ010000189">
    <property type="protein sequence ID" value="MDS8038513.1"/>
    <property type="molecule type" value="Genomic_DNA"/>
</dbReference>
<reference evidence="3 5" key="2">
    <citation type="submission" date="2019-11" db="EMBL/GenBank/DDBJ databases">
        <title>Growth characteristics of pneumococcus vary with the chemical composition of the capsule and with environmental conditions.</title>
        <authorList>
            <person name="Tothpal A."/>
            <person name="Desobry K."/>
            <person name="Joshi S."/>
            <person name="Wyllie A.L."/>
            <person name="Weinberger D.M."/>
        </authorList>
    </citation>
    <scope>NUCLEOTIDE SEQUENCE [LARGE SCALE GENOMIC DNA]</scope>
    <source>
        <strain evidence="3">Pnumococcus15C</strain>
        <strain evidence="5">pnumococcus15C</strain>
    </source>
</reference>
<reference evidence="1 4" key="1">
    <citation type="submission" date="2015-03" db="EMBL/GenBank/DDBJ databases">
        <authorList>
            <consortium name="Pathogen Informatics"/>
            <person name="Murphy D."/>
        </authorList>
    </citation>
    <scope>NUCLEOTIDE SEQUENCE [LARGE SCALE GENOMIC DNA]</scope>
    <source>
        <strain evidence="1">SMRU51</strain>
        <strain evidence="4">type strain: N</strain>
    </source>
</reference>
<proteinExistence type="predicted"/>
<name>A0A0E7DUZ2_STREE</name>
<accession>A0A0E7DUZ2</accession>
<evidence type="ECO:0000313" key="2">
    <source>
        <dbReference type="EMBL" id="MDS8038513.1"/>
    </source>
</evidence>
<dbReference type="Proteomes" id="UP000476212">
    <property type="component" value="Unassembled WGS sequence"/>
</dbReference>
<gene>
    <name evidence="1" type="ORF">ERS019209_00914</name>
    <name evidence="3" type="ORF">GM544_09770</name>
    <name evidence="2" type="ORF">RLG82_05770</name>
</gene>
<dbReference type="Proteomes" id="UP001184693">
    <property type="component" value="Unassembled WGS sequence"/>
</dbReference>
<dbReference type="EMBL" id="CFFA01000008">
    <property type="protein sequence ID" value="CEX63214.1"/>
    <property type="molecule type" value="Genomic_DNA"/>
</dbReference>
<evidence type="ECO:0000313" key="5">
    <source>
        <dbReference type="Proteomes" id="UP000476212"/>
    </source>
</evidence>
<reference evidence="2" key="3">
    <citation type="submission" date="2023-06" db="EMBL/GenBank/DDBJ databases">
        <title>PCVPA Blantyre Malawi Pneumococcal carriage surveillance isolates.</title>
        <authorList>
            <person name="Obolski U."/>
            <person name="Swarthout T.D."/>
            <person name="Kalizang'Oma A."/>
            <person name="Mwalukomo T.S."/>
            <person name="Cave R."/>
            <person name="Brown C."/>
            <person name="Cornick J."/>
            <person name="Kamng'Ona A."/>
            <person name="Msefula J."/>
            <person name="French N."/>
            <person name="Hyderman R."/>
        </authorList>
    </citation>
    <scope>NUCLEOTIDE SEQUENCE</scope>
    <source>
        <strain evidence="2">BVY8TH</strain>
    </source>
</reference>
<dbReference type="RefSeq" id="WP_000181886.1">
    <property type="nucleotide sequence ID" value="NZ_AP026919.1"/>
</dbReference>
<evidence type="ECO:0000313" key="4">
    <source>
        <dbReference type="Proteomes" id="UP000048507"/>
    </source>
</evidence>
<evidence type="ECO:0000313" key="1">
    <source>
        <dbReference type="EMBL" id="CEX63214.1"/>
    </source>
</evidence>
<dbReference type="EMBL" id="WNIB01000067">
    <property type="protein sequence ID" value="MTV90752.1"/>
    <property type="molecule type" value="Genomic_DNA"/>
</dbReference>